<sequence length="65" mass="7533">MIDTRQERLKNKYSLLIASQLKCLFVISCHMNNALNTAEGTKCLDNITMKKRNRNYQLGDSLIKE</sequence>
<protein>
    <submittedName>
        <fullName evidence="1">Uncharacterized protein</fullName>
    </submittedName>
</protein>
<gene>
    <name evidence="1" type="ORF">T07_3087</name>
</gene>
<evidence type="ECO:0000313" key="1">
    <source>
        <dbReference type="EMBL" id="KRX27278.1"/>
    </source>
</evidence>
<dbReference type="Proteomes" id="UP000054630">
    <property type="component" value="Unassembled WGS sequence"/>
</dbReference>
<name>A0A0V0SKI9_9BILA</name>
<dbReference type="EMBL" id="JYDL01000004">
    <property type="protein sequence ID" value="KRX27278.1"/>
    <property type="molecule type" value="Genomic_DNA"/>
</dbReference>
<proteinExistence type="predicted"/>
<evidence type="ECO:0000313" key="2">
    <source>
        <dbReference type="Proteomes" id="UP000054630"/>
    </source>
</evidence>
<keyword evidence="2" id="KW-1185">Reference proteome</keyword>
<organism evidence="1 2">
    <name type="scientific">Trichinella nelsoni</name>
    <dbReference type="NCBI Taxonomy" id="6336"/>
    <lineage>
        <taxon>Eukaryota</taxon>
        <taxon>Metazoa</taxon>
        <taxon>Ecdysozoa</taxon>
        <taxon>Nematoda</taxon>
        <taxon>Enoplea</taxon>
        <taxon>Dorylaimia</taxon>
        <taxon>Trichinellida</taxon>
        <taxon>Trichinellidae</taxon>
        <taxon>Trichinella</taxon>
    </lineage>
</organism>
<accession>A0A0V0SKI9</accession>
<comment type="caution">
    <text evidence="1">The sequence shown here is derived from an EMBL/GenBank/DDBJ whole genome shotgun (WGS) entry which is preliminary data.</text>
</comment>
<dbReference type="AlphaFoldDB" id="A0A0V0SKI9"/>
<reference evidence="1 2" key="1">
    <citation type="submission" date="2015-01" db="EMBL/GenBank/DDBJ databases">
        <title>Evolution of Trichinella species and genotypes.</title>
        <authorList>
            <person name="Korhonen P.K."/>
            <person name="Edoardo P."/>
            <person name="Giuseppe L.R."/>
            <person name="Gasser R.B."/>
        </authorList>
    </citation>
    <scope>NUCLEOTIDE SEQUENCE [LARGE SCALE GENOMIC DNA]</scope>
    <source>
        <strain evidence="1">ISS37</strain>
    </source>
</reference>